<sequence length="416" mass="46446">MVGSGGITDGRSKEAVGMMALHEALRTVCLNSEWTYSVFWTIRPRPRVRGGNGCKVGDDNGSLMLMWEDGFCRGRVGECLEDMDGEDPVRKAFSKMSIQLYNYGEGLMGKVASDKCHKWVFKEPTECEPNMSNYWQSSFDALPPEWTDQFESGIQTIAVIQAGHGLLQLGSCKVIPEDLHFVLRMRHTFESLGYQSGFYLSQLFSSTRNCPSSSTPLGATAIPLRPPAPLFSWAQRPPTSATSMLSSPGFQHLGRLGFPQPKDETLMFLHSHSSENRMGEMMNNDPDHDIKWPNGLSFFTALTGRSEDEKLLFNHDGLPKKPDPDQAHVSPPFLDRKSLNSDSSSMRPDHIVSDPNEFLSLDRHPDSSRKVDKYKRSFTTPARVTPSSTSSADQGQPSGYMNSETGMYPDMETFME</sequence>
<name>A0ACB9R729_9MYRT</name>
<dbReference type="EMBL" id="CM042883">
    <property type="protein sequence ID" value="KAI4374695.1"/>
    <property type="molecule type" value="Genomic_DNA"/>
</dbReference>
<comment type="caution">
    <text evidence="1">The sequence shown here is derived from an EMBL/GenBank/DDBJ whole genome shotgun (WGS) entry which is preliminary data.</text>
</comment>
<gene>
    <name evidence="1" type="ORF">MLD38_012659</name>
</gene>
<protein>
    <submittedName>
        <fullName evidence="1">Uncharacterized protein</fullName>
    </submittedName>
</protein>
<proteinExistence type="predicted"/>
<evidence type="ECO:0000313" key="2">
    <source>
        <dbReference type="Proteomes" id="UP001057402"/>
    </source>
</evidence>
<dbReference type="Proteomes" id="UP001057402">
    <property type="component" value="Chromosome 4"/>
</dbReference>
<keyword evidence="2" id="KW-1185">Reference proteome</keyword>
<organism evidence="1 2">
    <name type="scientific">Melastoma candidum</name>
    <dbReference type="NCBI Taxonomy" id="119954"/>
    <lineage>
        <taxon>Eukaryota</taxon>
        <taxon>Viridiplantae</taxon>
        <taxon>Streptophyta</taxon>
        <taxon>Embryophyta</taxon>
        <taxon>Tracheophyta</taxon>
        <taxon>Spermatophyta</taxon>
        <taxon>Magnoliopsida</taxon>
        <taxon>eudicotyledons</taxon>
        <taxon>Gunneridae</taxon>
        <taxon>Pentapetalae</taxon>
        <taxon>rosids</taxon>
        <taxon>malvids</taxon>
        <taxon>Myrtales</taxon>
        <taxon>Melastomataceae</taxon>
        <taxon>Melastomatoideae</taxon>
        <taxon>Melastomateae</taxon>
        <taxon>Melastoma</taxon>
    </lineage>
</organism>
<evidence type="ECO:0000313" key="1">
    <source>
        <dbReference type="EMBL" id="KAI4374695.1"/>
    </source>
</evidence>
<accession>A0ACB9R729</accession>
<reference evidence="2" key="1">
    <citation type="journal article" date="2023" name="Front. Plant Sci.">
        <title>Chromosomal-level genome assembly of Melastoma candidum provides insights into trichome evolution.</title>
        <authorList>
            <person name="Zhong Y."/>
            <person name="Wu W."/>
            <person name="Sun C."/>
            <person name="Zou P."/>
            <person name="Liu Y."/>
            <person name="Dai S."/>
            <person name="Zhou R."/>
        </authorList>
    </citation>
    <scope>NUCLEOTIDE SEQUENCE [LARGE SCALE GENOMIC DNA]</scope>
</reference>